<dbReference type="RefSeq" id="WP_119632787.1">
    <property type="nucleotide sequence ID" value="NZ_AP017928.1"/>
</dbReference>
<dbReference type="InterPro" id="IPR003423">
    <property type="entry name" value="OMP_efflux"/>
</dbReference>
<protein>
    <recommendedName>
        <fullName evidence="5">Outer membrane efflux protein</fullName>
    </recommendedName>
</protein>
<keyword evidence="2" id="KW-0732">Signal</keyword>
<dbReference type="OrthoDB" id="9769048at2"/>
<dbReference type="Proteomes" id="UP000266313">
    <property type="component" value="Chromosome"/>
</dbReference>
<accession>A0A250KTF5</accession>
<dbReference type="Pfam" id="PF02321">
    <property type="entry name" value="OEP"/>
    <property type="match status" value="2"/>
</dbReference>
<name>A0A250KTF5_9GAMM</name>
<proteinExistence type="inferred from homology"/>
<feature type="signal peptide" evidence="2">
    <location>
        <begin position="1"/>
        <end position="26"/>
    </location>
</feature>
<dbReference type="PANTHER" id="PTHR30203:SF24">
    <property type="entry name" value="BLR4935 PROTEIN"/>
    <property type="match status" value="1"/>
</dbReference>
<dbReference type="PANTHER" id="PTHR30203">
    <property type="entry name" value="OUTER MEMBRANE CATION EFFLUX PROTEIN"/>
    <property type="match status" value="1"/>
</dbReference>
<evidence type="ECO:0008006" key="5">
    <source>
        <dbReference type="Google" id="ProtNLM"/>
    </source>
</evidence>
<organism evidence="3 4">
    <name type="scientific">Methylocaldum marinum</name>
    <dbReference type="NCBI Taxonomy" id="1432792"/>
    <lineage>
        <taxon>Bacteria</taxon>
        <taxon>Pseudomonadati</taxon>
        <taxon>Pseudomonadota</taxon>
        <taxon>Gammaproteobacteria</taxon>
        <taxon>Methylococcales</taxon>
        <taxon>Methylococcaceae</taxon>
        <taxon>Methylocaldum</taxon>
    </lineage>
</organism>
<evidence type="ECO:0000313" key="4">
    <source>
        <dbReference type="Proteomes" id="UP000266313"/>
    </source>
</evidence>
<keyword evidence="4" id="KW-1185">Reference proteome</keyword>
<sequence>MRMTNRGGRKCLPGILLAIALGSAAAFGDPAEPRLELESLVQEALENNPDIQAARQRLEAASALIPQVRTLPDPKINLGYREVVEREAMYGVSQEIPFPGKLGLRGEVAASEADRTEQEYLAVRLNVQARLKEAFYDLHLVHKALEIVRKNLILLQNFEKTAKARYMVGQGTQQDVFRAQTEISRVLQRLAILEQQGKSLRAEINRILRHPPTHPLGIPQEIEVTPLAHGPEDIQVLAEHAAPLLRAQVKSIERSENTLALAKREYFPDFEVSALGWRNETMNRDGYQVMLSVKVPLYYADKQRYGVKQAVAGKQAAMQDWWAIKQALAARVQDNLARTERAEELVKLLAHALIPQARLTLASAQASYAVGKVDFLTLLNSLLTLQENEIELHREMTEHEKALARIEEIIGERP</sequence>
<dbReference type="SUPFAM" id="SSF56954">
    <property type="entry name" value="Outer membrane efflux proteins (OEP)"/>
    <property type="match status" value="1"/>
</dbReference>
<dbReference type="KEGG" id="mmai:sS8_2849"/>
<comment type="similarity">
    <text evidence="1">Belongs to the outer membrane factor (OMF) (TC 1.B.17) family.</text>
</comment>
<feature type="chain" id="PRO_5012083655" description="Outer membrane efflux protein" evidence="2">
    <location>
        <begin position="27"/>
        <end position="414"/>
    </location>
</feature>
<dbReference type="GO" id="GO:0015562">
    <property type="term" value="F:efflux transmembrane transporter activity"/>
    <property type="evidence" value="ECO:0007669"/>
    <property type="project" value="InterPro"/>
</dbReference>
<evidence type="ECO:0000256" key="1">
    <source>
        <dbReference type="ARBA" id="ARBA00007613"/>
    </source>
</evidence>
<reference evidence="3 4" key="1">
    <citation type="submission" date="2016-12" db="EMBL/GenBank/DDBJ databases">
        <title>Genome sequencing of Methylocaldum marinum.</title>
        <authorList>
            <person name="Takeuchi M."/>
            <person name="Kamagata Y."/>
            <person name="Hiraoka S."/>
            <person name="Oshima K."/>
            <person name="Hattori M."/>
            <person name="Iwasaki W."/>
        </authorList>
    </citation>
    <scope>NUCLEOTIDE SEQUENCE [LARGE SCALE GENOMIC DNA]</scope>
    <source>
        <strain evidence="3 4">S8</strain>
    </source>
</reference>
<dbReference type="InterPro" id="IPR010131">
    <property type="entry name" value="MdtP/NodT-like"/>
</dbReference>
<dbReference type="AlphaFoldDB" id="A0A250KTF5"/>
<evidence type="ECO:0000256" key="2">
    <source>
        <dbReference type="SAM" id="SignalP"/>
    </source>
</evidence>
<dbReference type="Gene3D" id="1.20.1600.10">
    <property type="entry name" value="Outer membrane efflux proteins (OEP)"/>
    <property type="match status" value="1"/>
</dbReference>
<gene>
    <name evidence="3" type="ORF">sS8_2849</name>
</gene>
<evidence type="ECO:0000313" key="3">
    <source>
        <dbReference type="EMBL" id="BBA34794.1"/>
    </source>
</evidence>
<dbReference type="EMBL" id="AP017928">
    <property type="protein sequence ID" value="BBA34794.1"/>
    <property type="molecule type" value="Genomic_DNA"/>
</dbReference>